<dbReference type="Proteomes" id="UP001461498">
    <property type="component" value="Unassembled WGS sequence"/>
</dbReference>
<keyword evidence="4" id="KW-0175">Coiled coil</keyword>
<evidence type="ECO:0000256" key="2">
    <source>
        <dbReference type="ARBA" id="ARBA00023069"/>
    </source>
</evidence>
<dbReference type="PANTHER" id="PTHR31183:SF1">
    <property type="entry name" value="CILIA- AND FLAGELLA-ASSOCIATED PROTEIN 53"/>
    <property type="match status" value="1"/>
</dbReference>
<evidence type="ECO:0000256" key="3">
    <source>
        <dbReference type="ARBA" id="ARBA00023273"/>
    </source>
</evidence>
<accession>A0AAW1DCX7</accession>
<protein>
    <submittedName>
        <fullName evidence="5">Uncharacterized protein</fullName>
    </submittedName>
</protein>
<dbReference type="AlphaFoldDB" id="A0AAW1DCX7"/>
<evidence type="ECO:0000313" key="5">
    <source>
        <dbReference type="EMBL" id="KAK9507965.1"/>
    </source>
</evidence>
<reference evidence="5 6" key="1">
    <citation type="submission" date="2022-12" db="EMBL/GenBank/DDBJ databases">
        <title>Chromosome-level genome assembly of true bugs.</title>
        <authorList>
            <person name="Ma L."/>
            <person name="Li H."/>
        </authorList>
    </citation>
    <scope>NUCLEOTIDE SEQUENCE [LARGE SCALE GENOMIC DNA]</scope>
    <source>
        <strain evidence="5">Lab_2022b</strain>
    </source>
</reference>
<dbReference type="InterPro" id="IPR043596">
    <property type="entry name" value="CFAP53/TCHP"/>
</dbReference>
<name>A0AAW1DCX7_9HEMI</name>
<evidence type="ECO:0000256" key="4">
    <source>
        <dbReference type="SAM" id="Coils"/>
    </source>
</evidence>
<evidence type="ECO:0000313" key="6">
    <source>
        <dbReference type="Proteomes" id="UP001461498"/>
    </source>
</evidence>
<proteinExistence type="predicted"/>
<dbReference type="PANTHER" id="PTHR31183">
    <property type="entry name" value="TRICHOPLEIN KERATIN FILAMENT-BINDING PROTEIN FAMILY MEMBER"/>
    <property type="match status" value="1"/>
</dbReference>
<dbReference type="EMBL" id="JAPXFL010000004">
    <property type="protein sequence ID" value="KAK9507965.1"/>
    <property type="molecule type" value="Genomic_DNA"/>
</dbReference>
<sequence length="490" mass="58861">MRINAQFNNAEILERRKAENERKLRDDKLFQVRLGFIQNTDLKGHYYKLNHDVDLAMQAVDADLEKKRNQLKAKLLEEETCLTYEYVDKAQKYAERLFQEKKRKAEEIIAAHEKDRQDYVNEMINKHRIINSEEFREKASLVRRKLISKAHLLQIKEKQLLKEKEKELDKMYDRLMAVDCNYNNDTSIIDKFIKTAEQGNYLRRQIAGHEYAKAELEALKVEEKEVIKRYNERLAEEDRLKAEKVLMDKEDLRNMLLEQIRLYHELKDKRDSYDREIDKIIIDTLMKETAENIQTGLENKMLIAKELGMYKKAWEELNEFKKNLNDYDEMAINSINQEKVNDMKHFNAQVSRDNRKLAKVQTSYWDKQIKQKEDDKNMTKQIDEAERKFYEICSTDIDNARKLQTIDDAKKIQNDLFEQMKYNKLVKKREDEDLKNLEKSVVDGYKKRIREFQQINSGIQPTYHPFYKTLVRCRMNSLIENAPYALWIHD</sequence>
<feature type="coiled-coil region" evidence="4">
    <location>
        <begin position="213"/>
        <end position="269"/>
    </location>
</feature>
<evidence type="ECO:0000256" key="1">
    <source>
        <dbReference type="ARBA" id="ARBA00004138"/>
    </source>
</evidence>
<organism evidence="5 6">
    <name type="scientific">Rhynocoris fuscipes</name>
    <dbReference type="NCBI Taxonomy" id="488301"/>
    <lineage>
        <taxon>Eukaryota</taxon>
        <taxon>Metazoa</taxon>
        <taxon>Ecdysozoa</taxon>
        <taxon>Arthropoda</taxon>
        <taxon>Hexapoda</taxon>
        <taxon>Insecta</taxon>
        <taxon>Pterygota</taxon>
        <taxon>Neoptera</taxon>
        <taxon>Paraneoptera</taxon>
        <taxon>Hemiptera</taxon>
        <taxon>Heteroptera</taxon>
        <taxon>Panheteroptera</taxon>
        <taxon>Cimicomorpha</taxon>
        <taxon>Reduviidae</taxon>
        <taxon>Harpactorinae</taxon>
        <taxon>Harpactorini</taxon>
        <taxon>Rhynocoris</taxon>
    </lineage>
</organism>
<keyword evidence="6" id="KW-1185">Reference proteome</keyword>
<comment type="subcellular location">
    <subcellularLocation>
        <location evidence="1">Cell projection</location>
        <location evidence="1">Cilium</location>
    </subcellularLocation>
</comment>
<gene>
    <name evidence="5" type="ORF">O3M35_007721</name>
</gene>
<keyword evidence="2" id="KW-0969">Cilium</keyword>
<dbReference type="GO" id="GO:0005929">
    <property type="term" value="C:cilium"/>
    <property type="evidence" value="ECO:0007669"/>
    <property type="project" value="UniProtKB-SubCell"/>
</dbReference>
<comment type="caution">
    <text evidence="5">The sequence shown here is derived from an EMBL/GenBank/DDBJ whole genome shotgun (WGS) entry which is preliminary data.</text>
</comment>
<keyword evidence="3" id="KW-0966">Cell projection</keyword>